<name>A0A2U1N465_ARTAN</name>
<evidence type="ECO:0000313" key="2">
    <source>
        <dbReference type="Proteomes" id="UP000245207"/>
    </source>
</evidence>
<comment type="caution">
    <text evidence="1">The sequence shown here is derived from an EMBL/GenBank/DDBJ whole genome shotgun (WGS) entry which is preliminary data.</text>
</comment>
<keyword evidence="2" id="KW-1185">Reference proteome</keyword>
<organism evidence="1 2">
    <name type="scientific">Artemisia annua</name>
    <name type="common">Sweet wormwood</name>
    <dbReference type="NCBI Taxonomy" id="35608"/>
    <lineage>
        <taxon>Eukaryota</taxon>
        <taxon>Viridiplantae</taxon>
        <taxon>Streptophyta</taxon>
        <taxon>Embryophyta</taxon>
        <taxon>Tracheophyta</taxon>
        <taxon>Spermatophyta</taxon>
        <taxon>Magnoliopsida</taxon>
        <taxon>eudicotyledons</taxon>
        <taxon>Gunneridae</taxon>
        <taxon>Pentapetalae</taxon>
        <taxon>asterids</taxon>
        <taxon>campanulids</taxon>
        <taxon>Asterales</taxon>
        <taxon>Asteraceae</taxon>
        <taxon>Asteroideae</taxon>
        <taxon>Anthemideae</taxon>
        <taxon>Artemisiinae</taxon>
        <taxon>Artemisia</taxon>
    </lineage>
</organism>
<dbReference type="EMBL" id="PKPP01003666">
    <property type="protein sequence ID" value="PWA68295.1"/>
    <property type="molecule type" value="Genomic_DNA"/>
</dbReference>
<protein>
    <submittedName>
        <fullName evidence="1">Uncharacterized protein</fullName>
    </submittedName>
</protein>
<accession>A0A2U1N465</accession>
<proteinExistence type="predicted"/>
<reference evidence="1 2" key="1">
    <citation type="journal article" date="2018" name="Mol. Plant">
        <title>The genome of Artemisia annua provides insight into the evolution of Asteraceae family and artemisinin biosynthesis.</title>
        <authorList>
            <person name="Shen Q."/>
            <person name="Zhang L."/>
            <person name="Liao Z."/>
            <person name="Wang S."/>
            <person name="Yan T."/>
            <person name="Shi P."/>
            <person name="Liu M."/>
            <person name="Fu X."/>
            <person name="Pan Q."/>
            <person name="Wang Y."/>
            <person name="Lv Z."/>
            <person name="Lu X."/>
            <person name="Zhang F."/>
            <person name="Jiang W."/>
            <person name="Ma Y."/>
            <person name="Chen M."/>
            <person name="Hao X."/>
            <person name="Li L."/>
            <person name="Tang Y."/>
            <person name="Lv G."/>
            <person name="Zhou Y."/>
            <person name="Sun X."/>
            <person name="Brodelius P.E."/>
            <person name="Rose J.K.C."/>
            <person name="Tang K."/>
        </authorList>
    </citation>
    <scope>NUCLEOTIDE SEQUENCE [LARGE SCALE GENOMIC DNA]</scope>
    <source>
        <strain evidence="2">cv. Huhao1</strain>
        <tissue evidence="1">Leaf</tissue>
    </source>
</reference>
<evidence type="ECO:0000313" key="1">
    <source>
        <dbReference type="EMBL" id="PWA68295.1"/>
    </source>
</evidence>
<dbReference type="AlphaFoldDB" id="A0A2U1N465"/>
<gene>
    <name evidence="1" type="ORF">CTI12_AA310250</name>
</gene>
<sequence length="176" mass="20940">MAQMSEEAQAKLKDRIDDESEGMIVLKGILKRKGLPLTTTYEEYKKLDMKTRTSFDRTYEESYCDRLFANIKPTSSFVAVEEKNKWAPPVVPPLRPTYVITYRDRFDERNKEFKTKVNINRISYQDDESKNRRAILVKQVTKKRLEEYEEHLAKHGCPQAGMFTFHPSYYYYRNNN</sequence>
<dbReference type="Proteomes" id="UP000245207">
    <property type="component" value="Unassembled WGS sequence"/>
</dbReference>